<gene>
    <name evidence="1" type="ORF">JYE49_06490</name>
</gene>
<accession>A0AC61MYZ6</accession>
<organism evidence="1 2">
    <name type="scientific">Aristaeella hokkaidonensis</name>
    <dbReference type="NCBI Taxonomy" id="3046382"/>
    <lineage>
        <taxon>Bacteria</taxon>
        <taxon>Bacillati</taxon>
        <taxon>Bacillota</taxon>
        <taxon>Clostridia</taxon>
        <taxon>Eubacteriales</taxon>
        <taxon>Aristaeellaceae</taxon>
        <taxon>Aristaeella</taxon>
    </lineage>
</organism>
<keyword evidence="2" id="KW-1185">Reference proteome</keyword>
<sequence length="115" mass="13262">MMNGYDKQEALDFILARIHTKDHPELADCLPGLISQAIDADMAYMHEHHVIDENGNAGTEYYEDDEAFEYMVEKLAEQNKLDPVKAVKLASLVDDFMDYQQEYLESKGLVDWDDE</sequence>
<name>A0AC61MYZ6_9FIRM</name>
<evidence type="ECO:0000313" key="1">
    <source>
        <dbReference type="EMBL" id="QUC68332.1"/>
    </source>
</evidence>
<protein>
    <submittedName>
        <fullName evidence="1">Uncharacterized protein</fullName>
    </submittedName>
</protein>
<reference evidence="1" key="1">
    <citation type="submission" date="2021-01" db="EMBL/GenBank/DDBJ databases">
        <title>Complete genome sequence of Clostridiales bacterium R-7.</title>
        <authorList>
            <person name="Mahoney-Kurpe S.C."/>
            <person name="Palevich N."/>
            <person name="Koike S."/>
            <person name="Moon C.D."/>
            <person name="Attwood G.T."/>
        </authorList>
    </citation>
    <scope>NUCLEOTIDE SEQUENCE</scope>
    <source>
        <strain evidence="1">R-7</strain>
    </source>
</reference>
<dbReference type="EMBL" id="CP068393">
    <property type="protein sequence ID" value="QUC68332.1"/>
    <property type="molecule type" value="Genomic_DNA"/>
</dbReference>
<proteinExistence type="predicted"/>
<dbReference type="Proteomes" id="UP000682782">
    <property type="component" value="Chromosome"/>
</dbReference>
<evidence type="ECO:0000313" key="2">
    <source>
        <dbReference type="Proteomes" id="UP000682782"/>
    </source>
</evidence>